<dbReference type="RefSeq" id="WP_289830652.1">
    <property type="nucleotide sequence ID" value="NZ_JAUEDK010000024.1"/>
</dbReference>
<sequence>MHLDLSVLPVPVVPIHENVGTGTKTASQPIDFQEQGKLVPVVPVVPIGFEASHAQGLRPVTDYTAPIVTAAALSLPLPAGVEQERRPERARHANESTVHECMTCEHWGGVGTFQQDGRTGTQGLCAAGFKPWRKTNIPSLLQYYQWHYIGQCAELQPGEEEPDA</sequence>
<comment type="caution">
    <text evidence="1">The sequence shown here is derived from an EMBL/GenBank/DDBJ whole genome shotgun (WGS) entry which is preliminary data.</text>
</comment>
<protein>
    <submittedName>
        <fullName evidence="1">Uncharacterized protein</fullName>
    </submittedName>
</protein>
<organism evidence="1 2">
    <name type="scientific">Crenobacter oryzisoli</name>
    <dbReference type="NCBI Taxonomy" id="3056844"/>
    <lineage>
        <taxon>Bacteria</taxon>
        <taxon>Pseudomonadati</taxon>
        <taxon>Pseudomonadota</taxon>
        <taxon>Betaproteobacteria</taxon>
        <taxon>Neisseriales</taxon>
        <taxon>Neisseriaceae</taxon>
        <taxon>Crenobacter</taxon>
    </lineage>
</organism>
<reference evidence="1" key="1">
    <citation type="submission" date="2023-06" db="EMBL/GenBank/DDBJ databases">
        <authorList>
            <person name="Zhang S."/>
        </authorList>
    </citation>
    <scope>NUCLEOTIDE SEQUENCE</scope>
    <source>
        <strain evidence="1">SG2303</strain>
    </source>
</reference>
<keyword evidence="2" id="KW-1185">Reference proteome</keyword>
<accession>A0ABT7XQL8</accession>
<dbReference type="EMBL" id="JAUEDK010000024">
    <property type="protein sequence ID" value="MDN0076010.1"/>
    <property type="molecule type" value="Genomic_DNA"/>
</dbReference>
<proteinExistence type="predicted"/>
<name>A0ABT7XQL8_9NEIS</name>
<evidence type="ECO:0000313" key="1">
    <source>
        <dbReference type="EMBL" id="MDN0076010.1"/>
    </source>
</evidence>
<dbReference type="Proteomes" id="UP001168540">
    <property type="component" value="Unassembled WGS sequence"/>
</dbReference>
<evidence type="ECO:0000313" key="2">
    <source>
        <dbReference type="Proteomes" id="UP001168540"/>
    </source>
</evidence>
<gene>
    <name evidence="1" type="ORF">QU481_14055</name>
</gene>